<proteinExistence type="predicted"/>
<dbReference type="Proteomes" id="UP000006073">
    <property type="component" value="Unassembled WGS sequence"/>
</dbReference>
<dbReference type="InterPro" id="IPR026444">
    <property type="entry name" value="Secre_tail"/>
</dbReference>
<evidence type="ECO:0000259" key="1">
    <source>
        <dbReference type="Pfam" id="PF18962"/>
    </source>
</evidence>
<keyword evidence="3" id="KW-1185">Reference proteome</keyword>
<dbReference type="NCBIfam" id="TIGR04183">
    <property type="entry name" value="Por_Secre_tail"/>
    <property type="match status" value="1"/>
</dbReference>
<comment type="caution">
    <text evidence="2">The sequence shown here is derived from an EMBL/GenBank/DDBJ whole genome shotgun (WGS) entry which is preliminary data.</text>
</comment>
<dbReference type="Pfam" id="PF18962">
    <property type="entry name" value="Por_Secre_tail"/>
    <property type="match status" value="1"/>
</dbReference>
<accession>S2DTX8</accession>
<name>S2DTX8_INDAL</name>
<gene>
    <name evidence="2" type="ORF">A33Q_2893</name>
</gene>
<protein>
    <recommendedName>
        <fullName evidence="1">Secretion system C-terminal sorting domain-containing protein</fullName>
    </recommendedName>
</protein>
<dbReference type="STRING" id="1189612.A33Q_2893"/>
<dbReference type="EMBL" id="ALWO02000037">
    <property type="protein sequence ID" value="EOZ95531.1"/>
    <property type="molecule type" value="Genomic_DNA"/>
</dbReference>
<feature type="domain" description="Secretion system C-terminal sorting" evidence="1">
    <location>
        <begin position="2"/>
        <end position="68"/>
    </location>
</feature>
<reference evidence="2 3" key="1">
    <citation type="journal article" date="2013" name="Genome Announc.">
        <title>Draft Genome Sequence of Indibacter alkaliphilus Strain LW1T, Isolated from Lonar Lake, a Haloalkaline Lake in the Buldana District of Maharashtra, India.</title>
        <authorList>
            <person name="Singh A."/>
            <person name="Kumar Jangir P."/>
            <person name="Sharma R."/>
            <person name="Singh A."/>
            <person name="Kumar Pinnaka A."/>
            <person name="Shivaji S."/>
        </authorList>
    </citation>
    <scope>NUCLEOTIDE SEQUENCE [LARGE SCALE GENOMIC DNA]</scope>
    <source>
        <strain evidence="3">CCUG 57479 / KCTC 22604 / LW1</strain>
    </source>
</reference>
<evidence type="ECO:0000313" key="3">
    <source>
        <dbReference type="Proteomes" id="UP000006073"/>
    </source>
</evidence>
<organism evidence="2 3">
    <name type="scientific">Indibacter alkaliphilus (strain CCUG 57479 / KCTC 22604 / LW1)</name>
    <dbReference type="NCBI Taxonomy" id="1189612"/>
    <lineage>
        <taxon>Bacteria</taxon>
        <taxon>Pseudomonadati</taxon>
        <taxon>Bacteroidota</taxon>
        <taxon>Cytophagia</taxon>
        <taxon>Cytophagales</taxon>
        <taxon>Cyclobacteriaceae</taxon>
    </lineage>
</organism>
<evidence type="ECO:0000313" key="2">
    <source>
        <dbReference type="EMBL" id="EOZ95531.1"/>
    </source>
</evidence>
<dbReference type="AlphaFoldDB" id="S2DTX8"/>
<sequence>MVYPNPSISEFNVKTEYKGKMDINFISLDTEYKKLITSISSEEKVNIENIPKGNYWIIITIEGDTVYKTRWVKNE</sequence>